<dbReference type="Gene3D" id="1.10.150.20">
    <property type="entry name" value="5' to 3' exonuclease, C-terminal subdomain"/>
    <property type="match status" value="1"/>
</dbReference>
<dbReference type="InterPro" id="IPR038720">
    <property type="entry name" value="YprB_RNase_H-like_dom"/>
</dbReference>
<dbReference type="Proteomes" id="UP000317990">
    <property type="component" value="Unassembled WGS sequence"/>
</dbReference>
<evidence type="ECO:0000313" key="2">
    <source>
        <dbReference type="EMBL" id="TGG90103.1"/>
    </source>
</evidence>
<evidence type="ECO:0000259" key="1">
    <source>
        <dbReference type="Pfam" id="PF13482"/>
    </source>
</evidence>
<dbReference type="EMBL" id="SRMO01000096">
    <property type="protein sequence ID" value="TGG90103.1"/>
    <property type="molecule type" value="Genomic_DNA"/>
</dbReference>
<dbReference type="SUPFAM" id="SSF53098">
    <property type="entry name" value="Ribonuclease H-like"/>
    <property type="match status" value="1"/>
</dbReference>
<protein>
    <submittedName>
        <fullName evidence="2">TM0106 family RecB-like putative nuclease</fullName>
    </submittedName>
</protein>
<dbReference type="NCBIfam" id="TIGR03491">
    <property type="entry name" value="TM0106 family RecB-like putative nuclease"/>
    <property type="match status" value="1"/>
</dbReference>
<accession>A0A524RKE8</accession>
<comment type="caution">
    <text evidence="2">The sequence shown here is derived from an EMBL/GenBank/DDBJ whole genome shotgun (WGS) entry which is preliminary data.</text>
</comment>
<dbReference type="InterPro" id="IPR019993">
    <property type="entry name" value="RecB_nuclease_TM0106_put"/>
</dbReference>
<reference evidence="2 3" key="1">
    <citation type="journal article" date="2019" name="mSystems">
        <title>Life at home and on the roam: Genomic adaptions reflect the dual lifestyle of an intracellular, facultative symbiont.</title>
        <authorList>
            <person name="Burgsdorf I."/>
        </authorList>
    </citation>
    <scope>NUCLEOTIDE SEQUENCE [LARGE SCALE GENOMIC DNA]</scope>
    <source>
        <strain evidence="2">277cV</strain>
    </source>
</reference>
<evidence type="ECO:0000313" key="3">
    <source>
        <dbReference type="Proteomes" id="UP000317990"/>
    </source>
</evidence>
<dbReference type="AlphaFoldDB" id="A0A524RKE8"/>
<dbReference type="Pfam" id="PF13482">
    <property type="entry name" value="RNase_H_2"/>
    <property type="match status" value="1"/>
</dbReference>
<organism evidence="2 3">
    <name type="scientific">Aphanocapsa feldmannii 277cV</name>
    <dbReference type="NCBI Taxonomy" id="2507553"/>
    <lineage>
        <taxon>Bacteria</taxon>
        <taxon>Bacillati</taxon>
        <taxon>Cyanobacteriota</taxon>
        <taxon>Cyanophyceae</taxon>
        <taxon>Oscillatoriophycideae</taxon>
        <taxon>Chroococcales</taxon>
        <taxon>Microcystaceae</taxon>
        <taxon>Aphanocapsa</taxon>
    </lineage>
</organism>
<gene>
    <name evidence="2" type="ORF">ERJ67_11300</name>
</gene>
<sequence length="476" mass="53846">MLNDRLLRAWLRCRRKAWLDLHGPRAERHWHPQRAIQLAEQHRLLDGFARHHGGLARAGVGLDGLKTAQPLVRQLRLRSGGLPLLEGIPSLLLREAHPSAIGDHGYAPVIVRLGRRITRAHRLGLALWSDLLATHLGRPAPTGWVVGRDRPAEPIALDTPRRQLAGVLEQLESDLAKDSPPALIHDRRLCRICSWKRSCDGAAAAAGDLSEVSGIGGKRRELLQQLLIHNVEHLAAADPDQLQQELDALGEQNRGLAGQLVLQARTQLGHRPVRRPGGGAGPLLPELNGAAGVLLYDIESDPDARENFLHGFLVLPRGSTDFAMPDTGRYHPVLALKEHGEAQAWQRLQRLLRRFPDWPLLHYGQTERVELLGLARRQQASPAELENLRQRLVDLHERLHSRWVMPLNGYGLKAIAAWIGFRWRQPLAEGARCVLWWRQWRARRRRHDLQRILDYNADDCRATWVVARWLRQQDTA</sequence>
<feature type="domain" description="YprB ribonuclease H-like" evidence="1">
    <location>
        <begin position="296"/>
        <end position="470"/>
    </location>
</feature>
<proteinExistence type="predicted"/>
<dbReference type="InterPro" id="IPR012337">
    <property type="entry name" value="RNaseH-like_sf"/>
</dbReference>
<name>A0A524RKE8_9CHRO</name>